<dbReference type="EMBL" id="NKHU02000036">
    <property type="protein sequence ID" value="RHZ62531.1"/>
    <property type="molecule type" value="Genomic_DNA"/>
</dbReference>
<dbReference type="GO" id="GO:0016740">
    <property type="term" value="F:transferase activity"/>
    <property type="evidence" value="ECO:0007669"/>
    <property type="project" value="InterPro"/>
</dbReference>
<dbReference type="STRING" id="41047.A0A397HHD4"/>
<dbReference type="GeneID" id="38122684"/>
<keyword evidence="3" id="KW-1185">Reference proteome</keyword>
<reference evidence="2" key="1">
    <citation type="submission" date="2018-08" db="EMBL/GenBank/DDBJ databases">
        <title>Draft genome sequence of azole-resistant Aspergillus thermomutatus (Neosartorya pseudofischeri) strain HMR AF 39, isolated from a human nasal aspirate.</title>
        <authorList>
            <person name="Parent-Michaud M."/>
            <person name="Dufresne P.J."/>
            <person name="Fournier E."/>
            <person name="Martineau C."/>
            <person name="Moreira S."/>
            <person name="Perkins V."/>
            <person name="De Repentigny L."/>
            <person name="Dufresne S.F."/>
        </authorList>
    </citation>
    <scope>NUCLEOTIDE SEQUENCE [LARGE SCALE GENOMIC DNA]</scope>
    <source>
        <strain evidence="2">HMR AF 39</strain>
    </source>
</reference>
<gene>
    <name evidence="2" type="ORF">CDV56_100710</name>
</gene>
<evidence type="ECO:0000313" key="3">
    <source>
        <dbReference type="Proteomes" id="UP000215305"/>
    </source>
</evidence>
<comment type="caution">
    <text evidence="2">The sequence shown here is derived from an EMBL/GenBank/DDBJ whole genome shotgun (WGS) entry which is preliminary data.</text>
</comment>
<accession>A0A397HHD4</accession>
<evidence type="ECO:0000259" key="1">
    <source>
        <dbReference type="Pfam" id="PF16073"/>
    </source>
</evidence>
<sequence length="141" mass="15419">MKPETHLFLFGDQTYDFVPDLRRLLSCRSKPILNAFLEQSYYVIRAQSNLWLSSAGRPASQTSSLAQLLHKYCEGSLSPAFQVSLHALTQLGSSICHYEELGQVYPSPGSTYLVGLCTGSLAAAAISSSSSEPMVFHTAIR</sequence>
<dbReference type="Proteomes" id="UP000215305">
    <property type="component" value="Unassembled WGS sequence"/>
</dbReference>
<dbReference type="InterPro" id="IPR001227">
    <property type="entry name" value="Ac_transferase_dom_sf"/>
</dbReference>
<dbReference type="Pfam" id="PF16073">
    <property type="entry name" value="SAT"/>
    <property type="match status" value="1"/>
</dbReference>
<dbReference type="Gene3D" id="3.40.366.10">
    <property type="entry name" value="Malonyl-Coenzyme A Acyl Carrier Protein, domain 2"/>
    <property type="match status" value="1"/>
</dbReference>
<proteinExistence type="predicted"/>
<evidence type="ECO:0000313" key="2">
    <source>
        <dbReference type="EMBL" id="RHZ62531.1"/>
    </source>
</evidence>
<dbReference type="VEuPathDB" id="FungiDB:CDV56_100710"/>
<name>A0A397HHD4_ASPTH</name>
<organism evidence="2 3">
    <name type="scientific">Aspergillus thermomutatus</name>
    <name type="common">Neosartorya pseudofischeri</name>
    <dbReference type="NCBI Taxonomy" id="41047"/>
    <lineage>
        <taxon>Eukaryota</taxon>
        <taxon>Fungi</taxon>
        <taxon>Dikarya</taxon>
        <taxon>Ascomycota</taxon>
        <taxon>Pezizomycotina</taxon>
        <taxon>Eurotiomycetes</taxon>
        <taxon>Eurotiomycetidae</taxon>
        <taxon>Eurotiales</taxon>
        <taxon>Aspergillaceae</taxon>
        <taxon>Aspergillus</taxon>
        <taxon>Aspergillus subgen. Fumigati</taxon>
    </lineage>
</organism>
<protein>
    <recommendedName>
        <fullName evidence="1">Starter acyltransferase (SAT) domain-containing protein</fullName>
    </recommendedName>
</protein>
<dbReference type="AlphaFoldDB" id="A0A397HHD4"/>
<dbReference type="InterPro" id="IPR032088">
    <property type="entry name" value="SAT"/>
</dbReference>
<feature type="domain" description="Starter acyltransferase (SAT)" evidence="1">
    <location>
        <begin position="8"/>
        <end position="131"/>
    </location>
</feature>
<dbReference type="OrthoDB" id="5430224at2759"/>
<dbReference type="RefSeq" id="XP_026616789.1">
    <property type="nucleotide sequence ID" value="XM_026754329.1"/>
</dbReference>